<evidence type="ECO:0000313" key="2">
    <source>
        <dbReference type="Proteomes" id="UP000051307"/>
    </source>
</evidence>
<evidence type="ECO:0000313" key="1">
    <source>
        <dbReference type="EMBL" id="KRM03859.1"/>
    </source>
</evidence>
<dbReference type="AlphaFoldDB" id="A0A0R1VLT9"/>
<dbReference type="Gene3D" id="1.10.287.800">
    <property type="entry name" value="protein ne1242"/>
    <property type="match status" value="1"/>
</dbReference>
<accession>A0A0R1VLT9</accession>
<protein>
    <recommendedName>
        <fullName evidence="3">DUF3232 domain-containing protein</fullName>
    </recommendedName>
</protein>
<reference evidence="1 2" key="1">
    <citation type="journal article" date="2015" name="Genome Announc.">
        <title>Expanding the biotechnology potential of lactobacilli through comparative genomics of 213 strains and associated genera.</title>
        <authorList>
            <person name="Sun Z."/>
            <person name="Harris H.M."/>
            <person name="McCann A."/>
            <person name="Guo C."/>
            <person name="Argimon S."/>
            <person name="Zhang W."/>
            <person name="Yang X."/>
            <person name="Jeffery I.B."/>
            <person name="Cooney J.C."/>
            <person name="Kagawa T.F."/>
            <person name="Liu W."/>
            <person name="Song Y."/>
            <person name="Salvetti E."/>
            <person name="Wrobel A."/>
            <person name="Rasinkangas P."/>
            <person name="Parkhill J."/>
            <person name="Rea M.C."/>
            <person name="O'Sullivan O."/>
            <person name="Ritari J."/>
            <person name="Douillard F.P."/>
            <person name="Paul Ross R."/>
            <person name="Yang R."/>
            <person name="Briner A.E."/>
            <person name="Felis G.E."/>
            <person name="de Vos W.M."/>
            <person name="Barrangou R."/>
            <person name="Klaenhammer T.R."/>
            <person name="Caufield P.W."/>
            <person name="Cui Y."/>
            <person name="Zhang H."/>
            <person name="O'Toole P.W."/>
        </authorList>
    </citation>
    <scope>NUCLEOTIDE SEQUENCE [LARGE SCALE GENOMIC DNA]</scope>
    <source>
        <strain evidence="1 2">DSM 16761</strain>
    </source>
</reference>
<dbReference type="Pfam" id="PF11554">
    <property type="entry name" value="DUF3232"/>
    <property type="match status" value="1"/>
</dbReference>
<sequence>MTSKDIEKLEQADQLMFNLPNSNNPKEDILKVGQLLKEVGILDDASDLRTIVDTYNQNAHDEIKNAIRKKMRATVGFHPEILIQYLHDEDDMIADIAKDCLTNFTKYGQIVIRFDDKKAAWKAEKSGEEYRQTFHELDEKRHRIHNDCIDSIAVINRLSSRDGSATTYATWDNSSITDIKKVPRSDIGNAIIEQYLDELIQNDQKVLKQVVD</sequence>
<dbReference type="eggNOG" id="ENOG5030AGJ">
    <property type="taxonomic scope" value="Bacteria"/>
</dbReference>
<proteinExistence type="predicted"/>
<dbReference type="PATRIC" id="fig|1423767.3.peg.1068"/>
<name>A0A0R1VLT9_9LACO</name>
<dbReference type="InterPro" id="IPR021618">
    <property type="entry name" value="DUF3232"/>
</dbReference>
<dbReference type="EMBL" id="AZFU01000025">
    <property type="protein sequence ID" value="KRM03859.1"/>
    <property type="molecule type" value="Genomic_DNA"/>
</dbReference>
<dbReference type="OrthoDB" id="2328710at2"/>
<comment type="caution">
    <text evidence="1">The sequence shown here is derived from an EMBL/GenBank/DDBJ whole genome shotgun (WGS) entry which is preliminary data.</text>
</comment>
<evidence type="ECO:0008006" key="3">
    <source>
        <dbReference type="Google" id="ProtNLM"/>
    </source>
</evidence>
<organism evidence="1 2">
    <name type="scientific">Lactobacillus kitasatonis DSM 16761 = JCM 1039</name>
    <dbReference type="NCBI Taxonomy" id="1423767"/>
    <lineage>
        <taxon>Bacteria</taxon>
        <taxon>Bacillati</taxon>
        <taxon>Bacillota</taxon>
        <taxon>Bacilli</taxon>
        <taxon>Lactobacillales</taxon>
        <taxon>Lactobacillaceae</taxon>
        <taxon>Lactobacillus</taxon>
    </lineage>
</organism>
<dbReference type="Proteomes" id="UP000051307">
    <property type="component" value="Unassembled WGS sequence"/>
</dbReference>
<gene>
    <name evidence="1" type="ORF">FC59_GL001032</name>
</gene>
<dbReference type="RefSeq" id="WP_025015010.1">
    <property type="nucleotide sequence ID" value="NZ_AZFU01000025.1"/>
</dbReference>